<dbReference type="InterPro" id="IPR023210">
    <property type="entry name" value="NADP_OxRdtase_dom"/>
</dbReference>
<reference evidence="2 3" key="1">
    <citation type="submission" date="2024-06" db="EMBL/GenBank/DDBJ databases">
        <title>The Natural Products Discovery Center: Release of the First 8490 Sequenced Strains for Exploring Actinobacteria Biosynthetic Diversity.</title>
        <authorList>
            <person name="Kalkreuter E."/>
            <person name="Kautsar S.A."/>
            <person name="Yang D."/>
            <person name="Bader C.D."/>
            <person name="Teijaro C.N."/>
            <person name="Fluegel L."/>
            <person name="Davis C.M."/>
            <person name="Simpson J.R."/>
            <person name="Lauterbach L."/>
            <person name="Steele A.D."/>
            <person name="Gui C."/>
            <person name="Meng S."/>
            <person name="Li G."/>
            <person name="Viehrig K."/>
            <person name="Ye F."/>
            <person name="Su P."/>
            <person name="Kiefer A.F."/>
            <person name="Nichols A."/>
            <person name="Cepeda A.J."/>
            <person name="Yan W."/>
            <person name="Fan B."/>
            <person name="Jiang Y."/>
            <person name="Adhikari A."/>
            <person name="Zheng C.-J."/>
            <person name="Schuster L."/>
            <person name="Cowan T.M."/>
            <person name="Smanski M.J."/>
            <person name="Chevrette M.G."/>
            <person name="De Carvalho L.P.S."/>
            <person name="Shen B."/>
        </authorList>
    </citation>
    <scope>NUCLEOTIDE SEQUENCE [LARGE SCALE GENOMIC DNA]</scope>
    <source>
        <strain evidence="2 3">NPDC000634</strain>
    </source>
</reference>
<dbReference type="EMBL" id="JBEPCU010000772">
    <property type="protein sequence ID" value="MER6981469.1"/>
    <property type="molecule type" value="Genomic_DNA"/>
</dbReference>
<evidence type="ECO:0000313" key="3">
    <source>
        <dbReference type="Proteomes" id="UP001458415"/>
    </source>
</evidence>
<organism evidence="2 3">
    <name type="scientific">Streptomyces carpinensis</name>
    <dbReference type="NCBI Taxonomy" id="66369"/>
    <lineage>
        <taxon>Bacteria</taxon>
        <taxon>Bacillati</taxon>
        <taxon>Actinomycetota</taxon>
        <taxon>Actinomycetes</taxon>
        <taxon>Kitasatosporales</taxon>
        <taxon>Streptomycetaceae</taxon>
        <taxon>Streptomyces</taxon>
    </lineage>
</organism>
<evidence type="ECO:0000313" key="2">
    <source>
        <dbReference type="EMBL" id="MER6981469.1"/>
    </source>
</evidence>
<name>A0ABV1WB87_9ACTN</name>
<dbReference type="InterPro" id="IPR050523">
    <property type="entry name" value="AKR_Detox_Biosynth"/>
</dbReference>
<proteinExistence type="predicted"/>
<protein>
    <submittedName>
        <fullName evidence="2">Aldo/keto reductase</fullName>
    </submittedName>
</protein>
<dbReference type="InterPro" id="IPR020471">
    <property type="entry name" value="AKR"/>
</dbReference>
<dbReference type="InterPro" id="IPR036812">
    <property type="entry name" value="NAD(P)_OxRdtase_dom_sf"/>
</dbReference>
<feature type="non-terminal residue" evidence="2">
    <location>
        <position position="240"/>
    </location>
</feature>
<sequence length="240" mass="25824">MTSLYKLGSSDLEVFPLALGGNVFGWTADQAQSFAVLDAYAAAGGNFVDTADSYSAWVEGNKGGESETIIGKWIKERGNRSDVVIATKVSQHPDFQGLSAANIKAAADASLKRLGTDYIDLYYTHFDKPEVPVEEIIGALDELVKAGKVRHIAASNISAERLKASLEFSEREGLARYVALQPHYNLVSRDTYEGELRDVAERSGLAAVPYYALASGFLTGKYRPGATVDSARAQGAAKHL</sequence>
<dbReference type="SUPFAM" id="SSF51430">
    <property type="entry name" value="NAD(P)-linked oxidoreductase"/>
    <property type="match status" value="1"/>
</dbReference>
<accession>A0ABV1WB87</accession>
<comment type="caution">
    <text evidence="2">The sequence shown here is derived from an EMBL/GenBank/DDBJ whole genome shotgun (WGS) entry which is preliminary data.</text>
</comment>
<dbReference type="Proteomes" id="UP001458415">
    <property type="component" value="Unassembled WGS sequence"/>
</dbReference>
<dbReference type="PANTHER" id="PTHR43364:SF6">
    <property type="entry name" value="OXIDOREDUCTASE-RELATED"/>
    <property type="match status" value="1"/>
</dbReference>
<dbReference type="PRINTS" id="PR00069">
    <property type="entry name" value="ALDKETRDTASE"/>
</dbReference>
<dbReference type="PANTHER" id="PTHR43364">
    <property type="entry name" value="NADH-SPECIFIC METHYLGLYOXAL REDUCTASE-RELATED"/>
    <property type="match status" value="1"/>
</dbReference>
<keyword evidence="3" id="KW-1185">Reference proteome</keyword>
<dbReference type="Pfam" id="PF00248">
    <property type="entry name" value="Aldo_ket_red"/>
    <property type="match status" value="1"/>
</dbReference>
<dbReference type="Gene3D" id="3.20.20.100">
    <property type="entry name" value="NADP-dependent oxidoreductase domain"/>
    <property type="match status" value="1"/>
</dbReference>
<evidence type="ECO:0000259" key="1">
    <source>
        <dbReference type="Pfam" id="PF00248"/>
    </source>
</evidence>
<gene>
    <name evidence="2" type="ORF">ABT317_32000</name>
</gene>
<feature type="domain" description="NADP-dependent oxidoreductase" evidence="1">
    <location>
        <begin position="16"/>
        <end position="232"/>
    </location>
</feature>